<keyword evidence="11" id="KW-1185">Reference proteome</keyword>
<dbReference type="RefSeq" id="WP_028728416.1">
    <property type="nucleotide sequence ID" value="NZ_AUAE01000030.1"/>
</dbReference>
<name>A0A0F5IS91_9BACT</name>
<evidence type="ECO:0000256" key="4">
    <source>
        <dbReference type="ARBA" id="ARBA00022837"/>
    </source>
</evidence>
<gene>
    <name evidence="10" type="ORF">HMPREF1536_04906</name>
</gene>
<accession>A0A0F5IS91</accession>
<reference evidence="10 11" key="1">
    <citation type="submission" date="2013-04" db="EMBL/GenBank/DDBJ databases">
        <title>The Genome Sequence of Parabacteroides gordonii DSM 23371.</title>
        <authorList>
            <consortium name="The Broad Institute Genomics Platform"/>
            <person name="Earl A."/>
            <person name="Ward D."/>
            <person name="Feldgarden M."/>
            <person name="Gevers D."/>
            <person name="Martens E."/>
            <person name="Sakamoto M."/>
            <person name="Benno Y."/>
            <person name="Suzuki N."/>
            <person name="Matsunaga N."/>
            <person name="Koshihara K."/>
            <person name="Seki M."/>
            <person name="Komiya H."/>
            <person name="Walker B."/>
            <person name="Young S."/>
            <person name="Zeng Q."/>
            <person name="Gargeya S."/>
            <person name="Fitzgerald M."/>
            <person name="Haas B."/>
            <person name="Abouelleil A."/>
            <person name="Allen A.W."/>
            <person name="Alvarado L."/>
            <person name="Arachchi H.M."/>
            <person name="Berlin A.M."/>
            <person name="Chapman S.B."/>
            <person name="Gainer-Dewar J."/>
            <person name="Goldberg J."/>
            <person name="Griggs A."/>
            <person name="Gujja S."/>
            <person name="Hansen M."/>
            <person name="Howarth C."/>
            <person name="Imamovic A."/>
            <person name="Ireland A."/>
            <person name="Larimer J."/>
            <person name="McCowan C."/>
            <person name="Murphy C."/>
            <person name="Pearson M."/>
            <person name="Poon T.W."/>
            <person name="Priest M."/>
            <person name="Roberts A."/>
            <person name="Saif S."/>
            <person name="Shea T."/>
            <person name="Sisk P."/>
            <person name="Sykes S."/>
            <person name="Wortman J."/>
            <person name="Nusbaum C."/>
            <person name="Birren B."/>
        </authorList>
    </citation>
    <scope>NUCLEOTIDE SEQUENCE [LARGE SCALE GENOMIC DNA]</scope>
    <source>
        <strain evidence="10 11">MS-1</strain>
    </source>
</reference>
<dbReference type="Gene3D" id="2.60.40.1180">
    <property type="entry name" value="Golgi alpha-mannosidase II"/>
    <property type="match status" value="1"/>
</dbReference>
<feature type="domain" description="Glycosyl-hydrolase 97 C-terminal oligomerisation" evidence="9">
    <location>
        <begin position="565"/>
        <end position="660"/>
    </location>
</feature>
<evidence type="ECO:0008006" key="12">
    <source>
        <dbReference type="Google" id="ProtNLM"/>
    </source>
</evidence>
<dbReference type="Pfam" id="PF10566">
    <property type="entry name" value="Glyco_hydro_97"/>
    <property type="match status" value="1"/>
</dbReference>
<dbReference type="Pfam" id="PF14508">
    <property type="entry name" value="GH97_N"/>
    <property type="match status" value="1"/>
</dbReference>
<organism evidence="10 11">
    <name type="scientific">Parabacteroides gordonii MS-1 = DSM 23371</name>
    <dbReference type="NCBI Taxonomy" id="1203610"/>
    <lineage>
        <taxon>Bacteria</taxon>
        <taxon>Pseudomonadati</taxon>
        <taxon>Bacteroidota</taxon>
        <taxon>Bacteroidia</taxon>
        <taxon>Bacteroidales</taxon>
        <taxon>Tannerellaceae</taxon>
        <taxon>Parabacteroides</taxon>
    </lineage>
</organism>
<dbReference type="InterPro" id="IPR014718">
    <property type="entry name" value="GH-type_carb-bd"/>
</dbReference>
<keyword evidence="5" id="KW-0326">Glycosidase</keyword>
<protein>
    <recommendedName>
        <fullName evidence="12">Glycoside hydrolase 97</fullName>
    </recommendedName>
</protein>
<dbReference type="InterPro" id="IPR019563">
    <property type="entry name" value="GH97_catalytic"/>
</dbReference>
<feature type="domain" description="Glycosyl-hydrolase 97 catalytic" evidence="7">
    <location>
        <begin position="311"/>
        <end position="465"/>
    </location>
</feature>
<feature type="chain" id="PRO_5002487937" description="Glycoside hydrolase 97" evidence="6">
    <location>
        <begin position="20"/>
        <end position="662"/>
    </location>
</feature>
<evidence type="ECO:0000313" key="11">
    <source>
        <dbReference type="Proteomes" id="UP000033035"/>
    </source>
</evidence>
<dbReference type="InterPro" id="IPR013785">
    <property type="entry name" value="Aldolase_TIM"/>
</dbReference>
<evidence type="ECO:0000256" key="2">
    <source>
        <dbReference type="ARBA" id="ARBA00011245"/>
    </source>
</evidence>
<dbReference type="AlphaFoldDB" id="A0A0F5IS91"/>
<comment type="caution">
    <text evidence="10">The sequence shown here is derived from an EMBL/GenBank/DDBJ whole genome shotgun (WGS) entry which is preliminary data.</text>
</comment>
<dbReference type="SUPFAM" id="SSF51445">
    <property type="entry name" value="(Trans)glycosidases"/>
    <property type="match status" value="1"/>
</dbReference>
<dbReference type="InterPro" id="IPR029483">
    <property type="entry name" value="GH97_C"/>
</dbReference>
<evidence type="ECO:0000259" key="8">
    <source>
        <dbReference type="Pfam" id="PF14508"/>
    </source>
</evidence>
<dbReference type="InterPro" id="IPR017853">
    <property type="entry name" value="GH"/>
</dbReference>
<keyword evidence="3" id="KW-0378">Hydrolase</keyword>
<sequence>MKVKALLAFLLIGSMSLMAQKSYQLQSPDRKLQVVVEVGDEVGFSLTHDGTEVLAPSVISMTLQNGEVLGVNPKVSKVTKGSVDKVIPSPLYKKSEVADVYNEMTIAFRGDYSIAFRLYNDGLAYRFMTRKKGDIIVTDENATYNFSSDHKTFAPYVNSTKPTFEEQFSNSFEQPYVNEPITKLNSQRLMILPFLVELENGKKLCITEADLEDYPGMFLNNSTDKPSLKSVHAPYPKRKEQGGHNRLQMLVKERENYIAKTKGTRSFPWRVFVVSENDGQLADCDMVYRLASPSRISDVSWIKPGKVAWDWWNDWNIYNVDFRAGINNDTYKYYIDFASEHGIEYVILDEGWAVNLEADLLKVIPEIDLKEIVTYAKSKNVEIILWAGYYAFDRDMENVVKQYADMGVKGFKVDFMDRDDQEIIDFLYRSAETCARYKMMVDFHGICKPTGLQRTYPNVINYEGVNGLEQLKWSPTSYDMVTYDVTFPFIRMVAGPVDYTQGAMRNATRNNYRPVNSEPMSQGTRCRQLATYVIFESPLNMLCDNPSNYMREQECTEFIANIPTVWEETKVLDGKVSEYVAIARKHGGNWYVGALTNWDPREMELDLSFLGDGDYKLELFKDGINADRAACDYKKEILQVPANRKLKIKMAPGGGYAAKIYK</sequence>
<keyword evidence="4" id="KW-0106">Calcium</keyword>
<evidence type="ECO:0000313" key="10">
    <source>
        <dbReference type="EMBL" id="KKB48439.1"/>
    </source>
</evidence>
<evidence type="ECO:0000256" key="1">
    <source>
        <dbReference type="ARBA" id="ARBA00001913"/>
    </source>
</evidence>
<dbReference type="PANTHER" id="PTHR35803">
    <property type="entry name" value="GLUCAN 1,4-ALPHA-GLUCOSIDASE SUSB-RELATED"/>
    <property type="match status" value="1"/>
</dbReference>
<dbReference type="HOGENOM" id="CLU_011166_0_0_10"/>
<dbReference type="Gene3D" id="2.70.98.10">
    <property type="match status" value="1"/>
</dbReference>
<dbReference type="Proteomes" id="UP000033035">
    <property type="component" value="Unassembled WGS sequence"/>
</dbReference>
<dbReference type="PANTHER" id="PTHR35803:SF2">
    <property type="entry name" value="RETAINING ALPHA-GALACTOSIDASE"/>
    <property type="match status" value="1"/>
</dbReference>
<dbReference type="GO" id="GO:0016798">
    <property type="term" value="F:hydrolase activity, acting on glycosyl bonds"/>
    <property type="evidence" value="ECO:0007669"/>
    <property type="project" value="UniProtKB-KW"/>
</dbReference>
<comment type="cofactor">
    <cofactor evidence="1">
        <name>Ca(2+)</name>
        <dbReference type="ChEBI" id="CHEBI:29108"/>
    </cofactor>
</comment>
<dbReference type="STRING" id="1203610.HMPREF1536_04906"/>
<evidence type="ECO:0000259" key="9">
    <source>
        <dbReference type="Pfam" id="PF14509"/>
    </source>
</evidence>
<evidence type="ECO:0000259" key="7">
    <source>
        <dbReference type="Pfam" id="PF10566"/>
    </source>
</evidence>
<dbReference type="EMBL" id="AQHW01000027">
    <property type="protein sequence ID" value="KKB48439.1"/>
    <property type="molecule type" value="Genomic_DNA"/>
</dbReference>
<dbReference type="InterPro" id="IPR052720">
    <property type="entry name" value="Glycosyl_hydrolase_97"/>
</dbReference>
<feature type="domain" description="Glycosyl-hydrolase 97 N-terminal" evidence="8">
    <location>
        <begin position="25"/>
        <end position="293"/>
    </location>
</feature>
<dbReference type="InterPro" id="IPR013780">
    <property type="entry name" value="Glyco_hydro_b"/>
</dbReference>
<feature type="signal peptide" evidence="6">
    <location>
        <begin position="1"/>
        <end position="19"/>
    </location>
</feature>
<keyword evidence="6" id="KW-0732">Signal</keyword>
<comment type="subunit">
    <text evidence="2">Monomer.</text>
</comment>
<evidence type="ECO:0000256" key="5">
    <source>
        <dbReference type="ARBA" id="ARBA00023295"/>
    </source>
</evidence>
<dbReference type="GO" id="GO:0030246">
    <property type="term" value="F:carbohydrate binding"/>
    <property type="evidence" value="ECO:0007669"/>
    <property type="project" value="InterPro"/>
</dbReference>
<dbReference type="Gene3D" id="3.20.20.70">
    <property type="entry name" value="Aldolase class I"/>
    <property type="match status" value="1"/>
</dbReference>
<evidence type="ECO:0000256" key="6">
    <source>
        <dbReference type="SAM" id="SignalP"/>
    </source>
</evidence>
<proteinExistence type="predicted"/>
<dbReference type="PATRIC" id="fig|1203610.3.peg.5001"/>
<evidence type="ECO:0000256" key="3">
    <source>
        <dbReference type="ARBA" id="ARBA00022801"/>
    </source>
</evidence>
<dbReference type="InterPro" id="IPR029486">
    <property type="entry name" value="GH97_N"/>
</dbReference>
<dbReference type="Pfam" id="PF14509">
    <property type="entry name" value="GH97_C"/>
    <property type="match status" value="1"/>
</dbReference>